<dbReference type="InParanoid" id="A0A316VVQ4"/>
<dbReference type="AlphaFoldDB" id="A0A316VVQ4"/>
<proteinExistence type="predicted"/>
<evidence type="ECO:0000256" key="1">
    <source>
        <dbReference type="SAM" id="MobiDB-lite"/>
    </source>
</evidence>
<feature type="region of interest" description="Disordered" evidence="1">
    <location>
        <begin position="7"/>
        <end position="34"/>
    </location>
</feature>
<sequence length="191" mass="20487">MSMLVAASLRPMRQARPRETSGTSGRESNKVRAADSMGRSELLAGLLKVLVCVDRPMPIEYCNRRNATSPSGLPVGAATMLADAGKDFLGTATAKVSQLVDAPMRGAVQSQSSPVELMAGKHAEESFRIRIACVAALHQMTELCRSRCCLLLLFNLNVHHSAGVRSVNLDACASSHLTDRVQSDSIECCMI</sequence>
<dbReference type="RefSeq" id="XP_025368534.1">
    <property type="nucleotide sequence ID" value="XM_025510687.1"/>
</dbReference>
<evidence type="ECO:0000313" key="3">
    <source>
        <dbReference type="Proteomes" id="UP000245783"/>
    </source>
</evidence>
<dbReference type="EMBL" id="KZ819394">
    <property type="protein sequence ID" value="PWN41374.1"/>
    <property type="molecule type" value="Genomic_DNA"/>
</dbReference>
<protein>
    <submittedName>
        <fullName evidence="2">Uncharacterized protein</fullName>
    </submittedName>
</protein>
<organism evidence="2 3">
    <name type="scientific">Ceraceosorus guamensis</name>
    <dbReference type="NCBI Taxonomy" id="1522189"/>
    <lineage>
        <taxon>Eukaryota</taxon>
        <taxon>Fungi</taxon>
        <taxon>Dikarya</taxon>
        <taxon>Basidiomycota</taxon>
        <taxon>Ustilaginomycotina</taxon>
        <taxon>Exobasidiomycetes</taxon>
        <taxon>Ceraceosorales</taxon>
        <taxon>Ceraceosoraceae</taxon>
        <taxon>Ceraceosorus</taxon>
    </lineage>
</organism>
<dbReference type="GeneID" id="37032557"/>
<accession>A0A316VVQ4</accession>
<gene>
    <name evidence="2" type="ORF">IE81DRAFT_179026</name>
</gene>
<reference evidence="2 3" key="1">
    <citation type="journal article" date="2018" name="Mol. Biol. Evol.">
        <title>Broad Genomic Sampling Reveals a Smut Pathogenic Ancestry of the Fungal Clade Ustilaginomycotina.</title>
        <authorList>
            <person name="Kijpornyongpan T."/>
            <person name="Mondo S.J."/>
            <person name="Barry K."/>
            <person name="Sandor L."/>
            <person name="Lee J."/>
            <person name="Lipzen A."/>
            <person name="Pangilinan J."/>
            <person name="LaButti K."/>
            <person name="Hainaut M."/>
            <person name="Henrissat B."/>
            <person name="Grigoriev I.V."/>
            <person name="Spatafora J.W."/>
            <person name="Aime M.C."/>
        </authorList>
    </citation>
    <scope>NUCLEOTIDE SEQUENCE [LARGE SCALE GENOMIC DNA]</scope>
    <source>
        <strain evidence="2 3">MCA 4658</strain>
    </source>
</reference>
<name>A0A316VVQ4_9BASI</name>
<dbReference type="Proteomes" id="UP000245783">
    <property type="component" value="Unassembled WGS sequence"/>
</dbReference>
<keyword evidence="3" id="KW-1185">Reference proteome</keyword>
<evidence type="ECO:0000313" key="2">
    <source>
        <dbReference type="EMBL" id="PWN41374.1"/>
    </source>
</evidence>